<evidence type="ECO:0000256" key="1">
    <source>
        <dbReference type="RuleBase" id="RU000383"/>
    </source>
</evidence>
<dbReference type="CDD" id="cd20546">
    <property type="entry name" value="CYCLIN_SpCG1C_ScCTK2-like_rpt2"/>
    <property type="match status" value="1"/>
</dbReference>
<name>A0A4Y9ZFE2_9AGAM</name>
<dbReference type="STRING" id="205917.A0A4Y9ZFE2"/>
<dbReference type="InterPro" id="IPR036915">
    <property type="entry name" value="Cyclin-like_sf"/>
</dbReference>
<dbReference type="InterPro" id="IPR013763">
    <property type="entry name" value="Cyclin-like_dom"/>
</dbReference>
<dbReference type="InterPro" id="IPR006671">
    <property type="entry name" value="Cyclin_N"/>
</dbReference>
<dbReference type="GO" id="GO:0016538">
    <property type="term" value="F:cyclin-dependent protein serine/threonine kinase regulator activity"/>
    <property type="evidence" value="ECO:0007669"/>
    <property type="project" value="InterPro"/>
</dbReference>
<feature type="region of interest" description="Disordered" evidence="2">
    <location>
        <begin position="313"/>
        <end position="354"/>
    </location>
</feature>
<evidence type="ECO:0000256" key="3">
    <source>
        <dbReference type="SAM" id="Phobius"/>
    </source>
</evidence>
<keyword evidence="3" id="KW-1133">Transmembrane helix</keyword>
<dbReference type="GO" id="GO:0006357">
    <property type="term" value="P:regulation of transcription by RNA polymerase II"/>
    <property type="evidence" value="ECO:0007669"/>
    <property type="project" value="InterPro"/>
</dbReference>
<dbReference type="Gene3D" id="1.10.472.10">
    <property type="entry name" value="Cyclin-like"/>
    <property type="match status" value="2"/>
</dbReference>
<feature type="domain" description="Cyclin-like" evidence="4">
    <location>
        <begin position="35"/>
        <end position="128"/>
    </location>
</feature>
<accession>A0A4Y9ZFE2</accession>
<protein>
    <recommendedName>
        <fullName evidence="4">Cyclin-like domain-containing protein</fullName>
    </recommendedName>
</protein>
<dbReference type="SMART" id="SM00385">
    <property type="entry name" value="CYCLIN"/>
    <property type="match status" value="2"/>
</dbReference>
<comment type="caution">
    <text evidence="5">The sequence shown here is derived from an EMBL/GenBank/DDBJ whole genome shotgun (WGS) entry which is preliminary data.</text>
</comment>
<dbReference type="OrthoDB" id="25002at2759"/>
<dbReference type="PANTHER" id="PTHR10026">
    <property type="entry name" value="CYCLIN"/>
    <property type="match status" value="1"/>
</dbReference>
<feature type="domain" description="Cyclin-like" evidence="4">
    <location>
        <begin position="148"/>
        <end position="257"/>
    </location>
</feature>
<feature type="region of interest" description="Disordered" evidence="2">
    <location>
        <begin position="211"/>
        <end position="232"/>
    </location>
</feature>
<evidence type="ECO:0000313" key="5">
    <source>
        <dbReference type="EMBL" id="TFY72717.1"/>
    </source>
</evidence>
<evidence type="ECO:0000256" key="2">
    <source>
        <dbReference type="SAM" id="MobiDB-lite"/>
    </source>
</evidence>
<evidence type="ECO:0000313" key="6">
    <source>
        <dbReference type="Proteomes" id="UP000298327"/>
    </source>
</evidence>
<proteinExistence type="inferred from homology"/>
<dbReference type="Pfam" id="PF00134">
    <property type="entry name" value="Cyclin_N"/>
    <property type="match status" value="1"/>
</dbReference>
<keyword evidence="3" id="KW-0812">Transmembrane</keyword>
<reference evidence="5 6" key="1">
    <citation type="submission" date="2019-02" db="EMBL/GenBank/DDBJ databases">
        <title>Genome sequencing of the rare red list fungi Dentipellis fragilis.</title>
        <authorList>
            <person name="Buettner E."/>
            <person name="Kellner H."/>
        </authorList>
    </citation>
    <scope>NUCLEOTIDE SEQUENCE [LARGE SCALE GENOMIC DNA]</scope>
    <source>
        <strain evidence="5 6">DSM 105465</strain>
    </source>
</reference>
<dbReference type="InterPro" id="IPR043198">
    <property type="entry name" value="Cyclin/Ssn8"/>
</dbReference>
<gene>
    <name evidence="5" type="ORF">EVG20_g288</name>
</gene>
<feature type="compositionally biased region" description="Low complexity" evidence="2">
    <location>
        <begin position="212"/>
        <end position="221"/>
    </location>
</feature>
<feature type="compositionally biased region" description="Basic and acidic residues" evidence="2">
    <location>
        <begin position="340"/>
        <end position="354"/>
    </location>
</feature>
<keyword evidence="1" id="KW-0195">Cyclin</keyword>
<comment type="similarity">
    <text evidence="1">Belongs to the cyclin family.</text>
</comment>
<dbReference type="Proteomes" id="UP000298327">
    <property type="component" value="Unassembled WGS sequence"/>
</dbReference>
<keyword evidence="3" id="KW-0472">Membrane</keyword>
<dbReference type="AlphaFoldDB" id="A0A4Y9ZFE2"/>
<dbReference type="EMBL" id="SEOQ01000007">
    <property type="protein sequence ID" value="TFY72717.1"/>
    <property type="molecule type" value="Genomic_DNA"/>
</dbReference>
<evidence type="ECO:0000259" key="4">
    <source>
        <dbReference type="SMART" id="SM00385"/>
    </source>
</evidence>
<organism evidence="5 6">
    <name type="scientific">Dentipellis fragilis</name>
    <dbReference type="NCBI Taxonomy" id="205917"/>
    <lineage>
        <taxon>Eukaryota</taxon>
        <taxon>Fungi</taxon>
        <taxon>Dikarya</taxon>
        <taxon>Basidiomycota</taxon>
        <taxon>Agaricomycotina</taxon>
        <taxon>Agaricomycetes</taxon>
        <taxon>Russulales</taxon>
        <taxon>Hericiaceae</taxon>
        <taxon>Dentipellis</taxon>
    </lineage>
</organism>
<sequence>MSSQWLFSVDDLRNTPTALERSLEDEMYDRARGIEFLFRLGGSIGLHIPGIFTAATWFHRFFMRYSMEDYHRQDVAASCIFLATKTEECGRKLRDVARVYCAKVANTNVRDVPEAGQRIDDAAHAILQTEEVLLEALCFDFVVDSPHADLVDLFEAQESDPTIEDYAWSIAHDSYRTPLCVLYPPKVIASACYILAQHIADGPHSLSLEARTSLSPPSASLPTPPTHKPASPDRTRFAIEFFGLSQEELVCVRDSLTILLEFYRFQDAQHLVDHLGKLASVVSPVVSALPFSLYRLPNAANATLNEAQIHHPTAELDVNGRTPDSTRGGSTPAKALSHATAEDRTAEEQRQTDS</sequence>
<keyword evidence="6" id="KW-1185">Reference proteome</keyword>
<feature type="transmembrane region" description="Helical" evidence="3">
    <location>
        <begin position="36"/>
        <end position="58"/>
    </location>
</feature>
<dbReference type="SUPFAM" id="SSF47954">
    <property type="entry name" value="Cyclin-like"/>
    <property type="match status" value="2"/>
</dbReference>